<reference evidence="1 2" key="1">
    <citation type="submission" date="2023-03" db="EMBL/GenBank/DDBJ databases">
        <title>Paludisphaera mucosa sp. nov. a novel planctomycete from northern fen.</title>
        <authorList>
            <person name="Ivanova A."/>
        </authorList>
    </citation>
    <scope>NUCLEOTIDE SEQUENCE [LARGE SCALE GENOMIC DNA]</scope>
    <source>
        <strain evidence="1 2">Pla2</strain>
    </source>
</reference>
<sequence>MPDLDPTEITEQMRTFHAEDVAEQSSWMLHSPMWRTISARFYNLHSIDLRKHVKSIVKVNSTINAGFDFVPVDAERWADALQHGGFQPDSRERVLGILPSVGAIAALATHGQGYRENSEPSLHCAVAKDYCNVHLDNIGIRLGSYNANAPQHVADELIWQDKILPAMLTIGISKHFVDLLRRVHPIVPNLRQVTAVTKEWQPRVGAELDLARVRSRDASKQLRVYIDFSHACSNSTCKLLNNMQGKTYNDDRVMFTIEVTGL</sequence>
<comment type="caution">
    <text evidence="1">The sequence shown here is derived from an EMBL/GenBank/DDBJ whole genome shotgun (WGS) entry which is preliminary data.</text>
</comment>
<evidence type="ECO:0000313" key="1">
    <source>
        <dbReference type="EMBL" id="MDG3004363.1"/>
    </source>
</evidence>
<dbReference type="Proteomes" id="UP001216907">
    <property type="component" value="Unassembled WGS sequence"/>
</dbReference>
<gene>
    <name evidence="1" type="ORF">PZE19_11300</name>
</gene>
<keyword evidence="2" id="KW-1185">Reference proteome</keyword>
<proteinExistence type="predicted"/>
<dbReference type="EMBL" id="JARRAG010000002">
    <property type="protein sequence ID" value="MDG3004363.1"/>
    <property type="molecule type" value="Genomic_DNA"/>
</dbReference>
<evidence type="ECO:0000313" key="2">
    <source>
        <dbReference type="Proteomes" id="UP001216907"/>
    </source>
</evidence>
<dbReference type="RefSeq" id="WP_277860721.1">
    <property type="nucleotide sequence ID" value="NZ_JARRAG010000002.1"/>
</dbReference>
<organism evidence="1 2">
    <name type="scientific">Paludisphaera mucosa</name>
    <dbReference type="NCBI Taxonomy" id="3030827"/>
    <lineage>
        <taxon>Bacteria</taxon>
        <taxon>Pseudomonadati</taxon>
        <taxon>Planctomycetota</taxon>
        <taxon>Planctomycetia</taxon>
        <taxon>Isosphaerales</taxon>
        <taxon>Isosphaeraceae</taxon>
        <taxon>Paludisphaera</taxon>
    </lineage>
</organism>
<protein>
    <submittedName>
        <fullName evidence="1">Uncharacterized protein</fullName>
    </submittedName>
</protein>
<accession>A0ABT6FAE6</accession>
<name>A0ABT6FAE6_9BACT</name>